<evidence type="ECO:0000259" key="9">
    <source>
        <dbReference type="PROSITE" id="PS51203"/>
    </source>
</evidence>
<feature type="non-terminal residue" evidence="10">
    <location>
        <position position="1191"/>
    </location>
</feature>
<dbReference type="Gene3D" id="3.40.50.300">
    <property type="entry name" value="P-loop containing nucleotide triphosphate hydrolases"/>
    <property type="match status" value="2"/>
</dbReference>
<gene>
    <name evidence="10" type="ORF">KUDE01_028203</name>
</gene>
<dbReference type="GO" id="GO:0003724">
    <property type="term" value="F:RNA helicase activity"/>
    <property type="evidence" value="ECO:0007669"/>
    <property type="project" value="UniProtKB-EC"/>
</dbReference>
<comment type="caution">
    <text evidence="10">The sequence shown here is derived from an EMBL/GenBank/DDBJ whole genome shotgun (WGS) entry which is preliminary data.</text>
</comment>
<dbReference type="InterPro" id="IPR002999">
    <property type="entry name" value="Tudor"/>
</dbReference>
<keyword evidence="4" id="KW-0378">Hydrolase</keyword>
<dbReference type="CDD" id="cd06463">
    <property type="entry name" value="p23_like"/>
    <property type="match status" value="1"/>
</dbReference>
<organism evidence="10 11">
    <name type="scientific">Dissostichus eleginoides</name>
    <name type="common">Patagonian toothfish</name>
    <name type="synonym">Dissostichus amissus</name>
    <dbReference type="NCBI Taxonomy" id="100907"/>
    <lineage>
        <taxon>Eukaryota</taxon>
        <taxon>Metazoa</taxon>
        <taxon>Chordata</taxon>
        <taxon>Craniata</taxon>
        <taxon>Vertebrata</taxon>
        <taxon>Euteleostomi</taxon>
        <taxon>Actinopterygii</taxon>
        <taxon>Neopterygii</taxon>
        <taxon>Teleostei</taxon>
        <taxon>Neoteleostei</taxon>
        <taxon>Acanthomorphata</taxon>
        <taxon>Eupercaria</taxon>
        <taxon>Perciformes</taxon>
        <taxon>Notothenioidei</taxon>
        <taxon>Nototheniidae</taxon>
        <taxon>Dissostichus</taxon>
    </lineage>
</organism>
<keyword evidence="11" id="KW-1185">Reference proteome</keyword>
<evidence type="ECO:0000256" key="1">
    <source>
        <dbReference type="ARBA" id="ARBA00012552"/>
    </source>
</evidence>
<dbReference type="SUPFAM" id="SSF63748">
    <property type="entry name" value="Tudor/PWWP/MBT"/>
    <property type="match status" value="1"/>
</dbReference>
<dbReference type="Gene3D" id="2.30.30.140">
    <property type="match status" value="1"/>
</dbReference>
<dbReference type="Gene3D" id="2.60.40.790">
    <property type="match status" value="1"/>
</dbReference>
<name>A0AAD9BT16_DISEL</name>
<dbReference type="EC" id="3.6.4.13" evidence="1"/>
<comment type="catalytic activity">
    <reaction evidence="7">
        <text>ATP + H2O = ADP + phosphate + H(+)</text>
        <dbReference type="Rhea" id="RHEA:13065"/>
        <dbReference type="ChEBI" id="CHEBI:15377"/>
        <dbReference type="ChEBI" id="CHEBI:15378"/>
        <dbReference type="ChEBI" id="CHEBI:30616"/>
        <dbReference type="ChEBI" id="CHEBI:43474"/>
        <dbReference type="ChEBI" id="CHEBI:456216"/>
        <dbReference type="EC" id="3.6.4.13"/>
    </reaction>
</comment>
<dbReference type="GO" id="GO:0005524">
    <property type="term" value="F:ATP binding"/>
    <property type="evidence" value="ECO:0007669"/>
    <property type="project" value="UniProtKB-KW"/>
</dbReference>
<evidence type="ECO:0000256" key="8">
    <source>
        <dbReference type="SAM" id="MobiDB-lite"/>
    </source>
</evidence>
<dbReference type="AlphaFoldDB" id="A0AAD9BT16"/>
<keyword evidence="6" id="KW-0067">ATP-binding</keyword>
<dbReference type="EMBL" id="JASDAP010000018">
    <property type="protein sequence ID" value="KAK1887414.1"/>
    <property type="molecule type" value="Genomic_DNA"/>
</dbReference>
<dbReference type="PROSITE" id="PS51203">
    <property type="entry name" value="CS"/>
    <property type="match status" value="1"/>
</dbReference>
<dbReference type="Proteomes" id="UP001228049">
    <property type="component" value="Unassembled WGS sequence"/>
</dbReference>
<evidence type="ECO:0000256" key="6">
    <source>
        <dbReference type="ARBA" id="ARBA00022840"/>
    </source>
</evidence>
<evidence type="ECO:0000256" key="3">
    <source>
        <dbReference type="ARBA" id="ARBA00022741"/>
    </source>
</evidence>
<sequence length="1191" mass="132962">ICLNDDLVAKKFAYYSRESADSREMDEEDQLPVMLSSSILTQTASTISSGLTTPQVSSSAHGVSVSPLDNIHASSPLTSLLLQSQQHELHPREDGSRSKVTEEHLSEKALTKNLSLFRFLKFLNPGSVFQQASPTVSEHEEQKESRPEETTAASCTEQEVLTPSNCEPETLHKHELTSMSEKGAAEGLCESSQVECFEDEGTSRWSRSEEKRWRSETDWACSRLLEWLNPEPVNPESDTAHNAFVPSDPRRSGILVHSFLPVEPCSSLDDAPITDSLRCVLKKKQCSVLTPAERYSWPSVARGCNTVIISPNAEQPLSYIAPLLTHILLNSIYTALFYSAGPMAVLLCPGWEKVMVMVELLEEMKLKSVLQPYTLLLGVGKDEAKAVRIPKNCLLLVTTPFSLVRLLSCHCFLFLRLFHLVLDEADQLFTRAPDQMATILQQFQKVTSSEERTSCPQQLVAVAKRWTNHFEALLANHMPYPCIVVAIPEEAALYGNVQQIILMTVENNKISVLLGSLDFNSDVGQKTLIVANSAQEVEDVFKAVSNKSAFCLKTHEGLTHQFDFVVQQWRKDIGPGTHVILVTSSECLKCLGIRDATCVVHYGFPTSPKVFGSRLFCMAQHFRNLSDRDQTGSPRLTRSVLLISERNACHVVGVLRYLERTNAPLPPELLDFARGVHMAREEQKTHKPLCGYIKSYGVYSSVCPDRHTIVSELDQSVLPASGVIEVVPLYVKTASVFYGRIVRKEDGGFQNMASEMKDFYADKNPGVEKILEGGLFAVQEDNFYHRVKILSVPDRGDRLFFTVFVRFIDVGKEEEVKSHQILKLPERFHSLPGQAVEIIVCRVKPVDAETDWHPKVTRAISQKIRGLQHRARAVFSLGNTVFVDPMVRFYLPITSFSISGPYDADSGMKTMIYEYTVQSEILSSGMAVINPDHLELLKALSGNGSVSLEVRIEAEQDVLAEAVRAAELADLPHLEPFEPLSPDSSTIQSLVQVTPVPAALDLHLAPVSDQRPLMVNQSAAGERNTHSADLRIRIEDGELHPTISKSVLMECRQNGVSTGEDESGSQQLISSNETHCGDAVKSFHPPARWYQTYDSLIVTMKLKEPQNQSCLFFQDRVVYSGRVNERTYRADLQLHANIAPDRCCWEMKSNEPVLKLFKQQPGHWEKLLRNKENMGGNDNCYVVSESGSESD</sequence>
<evidence type="ECO:0000256" key="5">
    <source>
        <dbReference type="ARBA" id="ARBA00022806"/>
    </source>
</evidence>
<dbReference type="SUPFAM" id="SSF52540">
    <property type="entry name" value="P-loop containing nucleoside triphosphate hydrolases"/>
    <property type="match status" value="2"/>
</dbReference>
<evidence type="ECO:0000313" key="11">
    <source>
        <dbReference type="Proteomes" id="UP001228049"/>
    </source>
</evidence>
<dbReference type="GO" id="GO:0042078">
    <property type="term" value="P:germ-line stem cell division"/>
    <property type="evidence" value="ECO:0007669"/>
    <property type="project" value="TreeGrafter"/>
</dbReference>
<dbReference type="GO" id="GO:0016787">
    <property type="term" value="F:hydrolase activity"/>
    <property type="evidence" value="ECO:0007669"/>
    <property type="project" value="UniProtKB-KW"/>
</dbReference>
<evidence type="ECO:0000313" key="10">
    <source>
        <dbReference type="EMBL" id="KAK1887414.1"/>
    </source>
</evidence>
<dbReference type="InterPro" id="IPR007052">
    <property type="entry name" value="CS_dom"/>
</dbReference>
<dbReference type="CDD" id="cd20435">
    <property type="entry name" value="Tudor_TDRD12_rpt2"/>
    <property type="match status" value="1"/>
</dbReference>
<feature type="domain" description="CS" evidence="9">
    <location>
        <begin position="1082"/>
        <end position="1168"/>
    </location>
</feature>
<dbReference type="PANTHER" id="PTHR22655">
    <property type="entry name" value="ATP-DEPENDENT RNA HELICASE TDRD12-RELATED"/>
    <property type="match status" value="1"/>
</dbReference>
<dbReference type="FunFam" id="3.40.50.300:FF:001416">
    <property type="entry name" value="Tudor domain containing 12"/>
    <property type="match status" value="1"/>
</dbReference>
<dbReference type="SUPFAM" id="SSF49764">
    <property type="entry name" value="HSP20-like chaperones"/>
    <property type="match status" value="1"/>
</dbReference>
<protein>
    <recommendedName>
        <fullName evidence="1">RNA helicase</fullName>
        <ecNumber evidence="1">3.6.4.13</ecNumber>
    </recommendedName>
</protein>
<keyword evidence="2" id="KW-0677">Repeat</keyword>
<feature type="compositionally biased region" description="Basic and acidic residues" evidence="8">
    <location>
        <begin position="137"/>
        <end position="149"/>
    </location>
</feature>
<dbReference type="InterPro" id="IPR008978">
    <property type="entry name" value="HSP20-like_chaperone"/>
</dbReference>
<proteinExistence type="predicted"/>
<feature type="region of interest" description="Disordered" evidence="8">
    <location>
        <begin position="131"/>
        <end position="163"/>
    </location>
</feature>
<keyword evidence="3" id="KW-0547">Nucleotide-binding</keyword>
<accession>A0AAD9BT16</accession>
<reference evidence="10" key="1">
    <citation type="submission" date="2023-04" db="EMBL/GenBank/DDBJ databases">
        <title>Chromosome-level genome of Chaenocephalus aceratus.</title>
        <authorList>
            <person name="Park H."/>
        </authorList>
    </citation>
    <scope>NUCLEOTIDE SEQUENCE</scope>
    <source>
        <strain evidence="10">DE</strain>
        <tissue evidence="10">Muscle</tissue>
    </source>
</reference>
<dbReference type="PANTHER" id="PTHR22655:SF2">
    <property type="entry name" value="ATP-DEPENDENT RNA HELICASE TDRD12-RELATED"/>
    <property type="match status" value="1"/>
</dbReference>
<evidence type="ECO:0000256" key="7">
    <source>
        <dbReference type="ARBA" id="ARBA00047984"/>
    </source>
</evidence>
<dbReference type="SMART" id="SM00333">
    <property type="entry name" value="TUDOR"/>
    <property type="match status" value="1"/>
</dbReference>
<dbReference type="InterPro" id="IPR027417">
    <property type="entry name" value="P-loop_NTPase"/>
</dbReference>
<evidence type="ECO:0000256" key="4">
    <source>
        <dbReference type="ARBA" id="ARBA00022801"/>
    </source>
</evidence>
<dbReference type="Pfam" id="PF00567">
    <property type="entry name" value="TUDOR"/>
    <property type="match status" value="1"/>
</dbReference>
<feature type="compositionally biased region" description="Polar residues" evidence="8">
    <location>
        <begin position="151"/>
        <end position="163"/>
    </location>
</feature>
<keyword evidence="5 10" id="KW-0347">Helicase</keyword>
<evidence type="ECO:0000256" key="2">
    <source>
        <dbReference type="ARBA" id="ARBA00022737"/>
    </source>
</evidence>